<sequence>MNIPAQKASDPSPTCHSFTHPEMRGLLHRRSHLRCLYLLGEEGLAACRYKSLEHGRMVNTRYGTMMAEAPSMPLRPPPKSQYSSHIIFSFAGYLAFSFSRAKVSNEEQMNPSTFADANVTSLNPTTSKLNPKRVQPSELNRPSKIPVVNTSKKVGTGAWGIPLRIDSFQSSSDASLFSCSLPVLPHEKLNFNDSENYGRSIDDSPPNLNKLDLETEVTDLFEDVEPNAIGNLLPDDDELLAGIMDDFDLSGLPSQLEDLEECDLFGPGGGWS</sequence>
<dbReference type="EMBL" id="CAWUPB010001173">
    <property type="protein sequence ID" value="CAK7346684.1"/>
    <property type="molecule type" value="Genomic_DNA"/>
</dbReference>
<comment type="caution">
    <text evidence="2">The sequence shown here is derived from an EMBL/GenBank/DDBJ whole genome shotgun (WGS) entry which is preliminary data.</text>
</comment>
<evidence type="ECO:0000256" key="1">
    <source>
        <dbReference type="SAM" id="MobiDB-lite"/>
    </source>
</evidence>
<evidence type="ECO:0000313" key="3">
    <source>
        <dbReference type="Proteomes" id="UP001314170"/>
    </source>
</evidence>
<feature type="region of interest" description="Disordered" evidence="1">
    <location>
        <begin position="116"/>
        <end position="143"/>
    </location>
</feature>
<reference evidence="2 3" key="1">
    <citation type="submission" date="2024-01" db="EMBL/GenBank/DDBJ databases">
        <authorList>
            <person name="Waweru B."/>
        </authorList>
    </citation>
    <scope>NUCLEOTIDE SEQUENCE [LARGE SCALE GENOMIC DNA]</scope>
</reference>
<name>A0AAV1S9U4_9ROSI</name>
<feature type="compositionally biased region" description="Polar residues" evidence="1">
    <location>
        <begin position="116"/>
        <end position="129"/>
    </location>
</feature>
<keyword evidence="3" id="KW-1185">Reference proteome</keyword>
<dbReference type="Proteomes" id="UP001314170">
    <property type="component" value="Unassembled WGS sequence"/>
</dbReference>
<organism evidence="2 3">
    <name type="scientific">Dovyalis caffra</name>
    <dbReference type="NCBI Taxonomy" id="77055"/>
    <lineage>
        <taxon>Eukaryota</taxon>
        <taxon>Viridiplantae</taxon>
        <taxon>Streptophyta</taxon>
        <taxon>Embryophyta</taxon>
        <taxon>Tracheophyta</taxon>
        <taxon>Spermatophyta</taxon>
        <taxon>Magnoliopsida</taxon>
        <taxon>eudicotyledons</taxon>
        <taxon>Gunneridae</taxon>
        <taxon>Pentapetalae</taxon>
        <taxon>rosids</taxon>
        <taxon>fabids</taxon>
        <taxon>Malpighiales</taxon>
        <taxon>Salicaceae</taxon>
        <taxon>Flacourtieae</taxon>
        <taxon>Dovyalis</taxon>
    </lineage>
</organism>
<gene>
    <name evidence="2" type="ORF">DCAF_LOCUS19361</name>
</gene>
<dbReference type="AlphaFoldDB" id="A0AAV1S9U4"/>
<protein>
    <submittedName>
        <fullName evidence="2">Uncharacterized protein</fullName>
    </submittedName>
</protein>
<proteinExistence type="predicted"/>
<accession>A0AAV1S9U4</accession>
<evidence type="ECO:0000313" key="2">
    <source>
        <dbReference type="EMBL" id="CAK7346684.1"/>
    </source>
</evidence>